<evidence type="ECO:0000256" key="1">
    <source>
        <dbReference type="SAM" id="MobiDB-lite"/>
    </source>
</evidence>
<feature type="region of interest" description="Disordered" evidence="1">
    <location>
        <begin position="36"/>
        <end position="61"/>
    </location>
</feature>
<dbReference type="RefSeq" id="WP_008190125.1">
    <property type="nucleotide sequence ID" value="NZ_CM011002.1"/>
</dbReference>
<comment type="caution">
    <text evidence="2">The sequence shown here is derived from an EMBL/GenBank/DDBJ whole genome shotgun (WGS) entry which is preliminary data.</text>
</comment>
<accession>A0A5E8GUT6</accession>
<dbReference type="AlphaFoldDB" id="A0A5E8GUT6"/>
<reference evidence="2 3" key="2">
    <citation type="submission" date="2013-04" db="EMBL/GenBank/DDBJ databases">
        <authorList>
            <person name="Fiebig A."/>
            <person name="Pradella S."/>
            <person name="Wagner-Doebler I."/>
        </authorList>
    </citation>
    <scope>NUCLEOTIDE SEQUENCE [LARGE SCALE GENOMIC DNA]</scope>
    <source>
        <strain evidence="3">DSM 17067 / NCIMB 14079 / DFL-11</strain>
    </source>
</reference>
<organism evidence="2 3">
    <name type="scientific">Roseibium alexandrii (strain DSM 17067 / NCIMB 14079 / DFL-11)</name>
    <name type="common">Labrenzia alexandrii</name>
    <dbReference type="NCBI Taxonomy" id="244592"/>
    <lineage>
        <taxon>Bacteria</taxon>
        <taxon>Pseudomonadati</taxon>
        <taxon>Pseudomonadota</taxon>
        <taxon>Alphaproteobacteria</taxon>
        <taxon>Hyphomicrobiales</taxon>
        <taxon>Stappiaceae</taxon>
        <taxon>Roseibium</taxon>
    </lineage>
</organism>
<evidence type="ECO:0000313" key="3">
    <source>
        <dbReference type="Proteomes" id="UP000004703"/>
    </source>
</evidence>
<evidence type="ECO:0000313" key="2">
    <source>
        <dbReference type="EMBL" id="EEE43693.1"/>
    </source>
</evidence>
<dbReference type="Proteomes" id="UP000004703">
    <property type="component" value="Chromosome"/>
</dbReference>
<proteinExistence type="predicted"/>
<sequence length="61" mass="6796">MGWTHRAAPVMLRRYPGYQNIPVLMERWPALREAVEQLRGEQGTPPGGGTPPSDDTPPRAE</sequence>
<gene>
    <name evidence="2" type="ORF">SADFL11_979</name>
</gene>
<dbReference type="EMBL" id="ACCU02000003">
    <property type="protein sequence ID" value="EEE43693.1"/>
    <property type="molecule type" value="Genomic_DNA"/>
</dbReference>
<protein>
    <submittedName>
        <fullName evidence="2">Uncharacterized protein</fullName>
    </submittedName>
</protein>
<reference evidence="2 3" key="1">
    <citation type="submission" date="2008-01" db="EMBL/GenBank/DDBJ databases">
        <authorList>
            <person name="Wagner-Dobler I."/>
            <person name="Ferriera S."/>
            <person name="Johnson J."/>
            <person name="Kravitz S."/>
            <person name="Beeson K."/>
            <person name="Sutton G."/>
            <person name="Rogers Y.-H."/>
            <person name="Friedman R."/>
            <person name="Frazier M."/>
            <person name="Venter J.C."/>
        </authorList>
    </citation>
    <scope>NUCLEOTIDE SEQUENCE [LARGE SCALE GENOMIC DNA]</scope>
    <source>
        <strain evidence="3">DSM 17067 / NCIMB 14079 / DFL-11</strain>
    </source>
</reference>
<name>A0A5E8GUT6_ROSAD</name>